<dbReference type="EMBL" id="JBHMAJ010000007">
    <property type="protein sequence ID" value="MFB9824579.1"/>
    <property type="molecule type" value="Genomic_DNA"/>
</dbReference>
<name>A0ABD5MQC0_9EURY</name>
<evidence type="ECO:0000313" key="3">
    <source>
        <dbReference type="EMBL" id="MFB9824579.1"/>
    </source>
</evidence>
<feature type="domain" description="DUF7573" evidence="2">
    <location>
        <begin position="44"/>
        <end position="82"/>
    </location>
</feature>
<evidence type="ECO:0000313" key="4">
    <source>
        <dbReference type="Proteomes" id="UP001589595"/>
    </source>
</evidence>
<feature type="region of interest" description="Disordered" evidence="1">
    <location>
        <begin position="14"/>
        <end position="38"/>
    </location>
</feature>
<evidence type="ECO:0000256" key="1">
    <source>
        <dbReference type="SAM" id="MobiDB-lite"/>
    </source>
</evidence>
<feature type="compositionally biased region" description="Acidic residues" evidence="1">
    <location>
        <begin position="15"/>
        <end position="38"/>
    </location>
</feature>
<protein>
    <recommendedName>
        <fullName evidence="2">DUF7573 domain-containing protein</fullName>
    </recommendedName>
</protein>
<dbReference type="RefSeq" id="WP_222920780.1">
    <property type="nucleotide sequence ID" value="NZ_CP082286.1"/>
</dbReference>
<dbReference type="AlphaFoldDB" id="A0ABD5MQC0"/>
<comment type="caution">
    <text evidence="3">The sequence shown here is derived from an EMBL/GenBank/DDBJ whole genome shotgun (WGS) entry which is preliminary data.</text>
</comment>
<reference evidence="3" key="1">
    <citation type="submission" date="2024-09" db="EMBL/GenBank/DDBJ databases">
        <authorList>
            <person name="Sun Q."/>
        </authorList>
    </citation>
    <scope>NUCLEOTIDE SEQUENCE [LARGE SCALE GENOMIC DNA]</scope>
    <source>
        <strain evidence="3">JCM 31273</strain>
    </source>
</reference>
<keyword evidence="4" id="KW-1185">Reference proteome</keyword>
<dbReference type="InterPro" id="IPR055995">
    <property type="entry name" value="DUF7573"/>
</dbReference>
<sequence length="82" mass="8715">MPEDRSLEEFAGAELDADADTNADAEADTDAGADAEAVDTVDPATPTYDYSPDGAACDACGESVTRRWRDDGDYVCGDCKEW</sequence>
<evidence type="ECO:0000259" key="2">
    <source>
        <dbReference type="Pfam" id="PF24458"/>
    </source>
</evidence>
<organism evidence="3 4">
    <name type="scientific">Halobaculum roseum</name>
    <dbReference type="NCBI Taxonomy" id="2175149"/>
    <lineage>
        <taxon>Archaea</taxon>
        <taxon>Methanobacteriati</taxon>
        <taxon>Methanobacteriota</taxon>
        <taxon>Stenosarchaea group</taxon>
        <taxon>Halobacteria</taxon>
        <taxon>Halobacteriales</taxon>
        <taxon>Haloferacaceae</taxon>
        <taxon>Halobaculum</taxon>
    </lineage>
</organism>
<gene>
    <name evidence="3" type="ORF">ACFFOL_10425</name>
</gene>
<proteinExistence type="predicted"/>
<dbReference type="GeneID" id="67210788"/>
<accession>A0ABD5MQC0</accession>
<dbReference type="Proteomes" id="UP001589595">
    <property type="component" value="Unassembled WGS sequence"/>
</dbReference>
<dbReference type="Pfam" id="PF24458">
    <property type="entry name" value="DUF7573"/>
    <property type="match status" value="1"/>
</dbReference>